<dbReference type="CDD" id="cd04732">
    <property type="entry name" value="HisA"/>
    <property type="match status" value="1"/>
</dbReference>
<dbReference type="Pfam" id="PF00977">
    <property type="entry name" value="His_biosynth"/>
    <property type="match status" value="1"/>
</dbReference>
<comment type="subcellular location">
    <subcellularLocation>
        <location evidence="2">Cytoplasm</location>
    </subcellularLocation>
</comment>
<dbReference type="NCBIfam" id="TIGR00007">
    <property type="entry name" value="1-(5-phosphoribosyl)-5-[(5-phosphoribosylamino)methylideneamino]imidazole-4-carboxamide isomerase"/>
    <property type="match status" value="1"/>
</dbReference>
<evidence type="ECO:0000256" key="4">
    <source>
        <dbReference type="ARBA" id="ARBA00009667"/>
    </source>
</evidence>
<keyword evidence="7 10" id="KW-0028">Amino-acid biosynthesis</keyword>
<keyword evidence="8 10" id="KW-0368">Histidine biosynthesis</keyword>
<dbReference type="GO" id="GO:0005737">
    <property type="term" value="C:cytoplasm"/>
    <property type="evidence" value="ECO:0007669"/>
    <property type="project" value="UniProtKB-SubCell"/>
</dbReference>
<protein>
    <recommendedName>
        <fullName evidence="5">1-(5-phosphoribosyl)-5-[(5-phosphoribosylamino)methylideneamino]imidazole-4-carboxamideisomerase</fullName>
        <ecNumber evidence="5">5.3.1.16</ecNumber>
    </recommendedName>
</protein>
<keyword evidence="6" id="KW-0963">Cytoplasm</keyword>
<dbReference type="InterPro" id="IPR013785">
    <property type="entry name" value="Aldolase_TIM"/>
</dbReference>
<evidence type="ECO:0000256" key="3">
    <source>
        <dbReference type="ARBA" id="ARBA00005133"/>
    </source>
</evidence>
<keyword evidence="9 11" id="KW-0413">Isomerase</keyword>
<proteinExistence type="inferred from homology"/>
<dbReference type="EC" id="5.3.1.16" evidence="5"/>
<dbReference type="InterPro" id="IPR011060">
    <property type="entry name" value="RibuloseP-bd_barrel"/>
</dbReference>
<dbReference type="PANTHER" id="PTHR43090:SF2">
    <property type="entry name" value="1-(5-PHOSPHORIBOSYL)-5-[(5-PHOSPHORIBOSYLAMINO)METHYLIDENEAMINO] IMIDAZOLE-4-CARBOXAMIDE ISOMERASE"/>
    <property type="match status" value="1"/>
</dbReference>
<dbReference type="InterPro" id="IPR044524">
    <property type="entry name" value="Isoase_HisA-like"/>
</dbReference>
<dbReference type="Proteomes" id="UP001174909">
    <property type="component" value="Unassembled WGS sequence"/>
</dbReference>
<evidence type="ECO:0000256" key="6">
    <source>
        <dbReference type="ARBA" id="ARBA00022490"/>
    </source>
</evidence>
<comment type="catalytic activity">
    <reaction evidence="1">
        <text>1-(5-phospho-beta-D-ribosyl)-5-[(5-phospho-beta-D-ribosylamino)methylideneamino]imidazole-4-carboxamide = 5-[(5-phospho-1-deoxy-D-ribulos-1-ylimino)methylamino]-1-(5-phospho-beta-D-ribosyl)imidazole-4-carboxamide</text>
        <dbReference type="Rhea" id="RHEA:15469"/>
        <dbReference type="ChEBI" id="CHEBI:58435"/>
        <dbReference type="ChEBI" id="CHEBI:58525"/>
        <dbReference type="EC" id="5.3.1.16"/>
    </reaction>
</comment>
<evidence type="ECO:0000313" key="12">
    <source>
        <dbReference type="Proteomes" id="UP001174909"/>
    </source>
</evidence>
<dbReference type="PANTHER" id="PTHR43090">
    <property type="entry name" value="1-(5-PHOSPHORIBOSYL)-5-[(5-PHOSPHORIBOSYLAMINO)METHYLIDENEAMINO] IMIDAZOLE-4-CARBOXAMIDE ISOMERASE"/>
    <property type="match status" value="1"/>
</dbReference>
<name>A0AA35R811_GEOBA</name>
<dbReference type="InterPro" id="IPR006062">
    <property type="entry name" value="His_biosynth"/>
</dbReference>
<evidence type="ECO:0000256" key="1">
    <source>
        <dbReference type="ARBA" id="ARBA00000901"/>
    </source>
</evidence>
<gene>
    <name evidence="11" type="ORF">GBAR_LOCUS4238</name>
</gene>
<comment type="caution">
    <text evidence="11">The sequence shown here is derived from an EMBL/GenBank/DDBJ whole genome shotgun (WGS) entry which is preliminary data.</text>
</comment>
<dbReference type="HAMAP" id="MF_01014">
    <property type="entry name" value="HisA"/>
    <property type="match status" value="1"/>
</dbReference>
<keyword evidence="12" id="KW-1185">Reference proteome</keyword>
<dbReference type="FunFam" id="3.20.20.70:FF:000009">
    <property type="entry name" value="1-(5-phosphoribosyl)-5-[(5-phosphoribosylamino)methylideneamino] imidazole-4-carboxamide isomerase"/>
    <property type="match status" value="1"/>
</dbReference>
<dbReference type="GO" id="GO:0000162">
    <property type="term" value="P:L-tryptophan biosynthetic process"/>
    <property type="evidence" value="ECO:0007669"/>
    <property type="project" value="TreeGrafter"/>
</dbReference>
<dbReference type="Gene3D" id="3.20.20.70">
    <property type="entry name" value="Aldolase class I"/>
    <property type="match status" value="1"/>
</dbReference>
<evidence type="ECO:0000256" key="9">
    <source>
        <dbReference type="ARBA" id="ARBA00023235"/>
    </source>
</evidence>
<dbReference type="GO" id="GO:0000105">
    <property type="term" value="P:L-histidine biosynthetic process"/>
    <property type="evidence" value="ECO:0007669"/>
    <property type="project" value="UniProtKB-KW"/>
</dbReference>
<accession>A0AA35R811</accession>
<dbReference type="EMBL" id="CASHTH010000611">
    <property type="protein sequence ID" value="CAI8005447.1"/>
    <property type="molecule type" value="Genomic_DNA"/>
</dbReference>
<dbReference type="InterPro" id="IPR023016">
    <property type="entry name" value="HisA/PriA"/>
</dbReference>
<dbReference type="InterPro" id="IPR006063">
    <property type="entry name" value="HisA_bact_arch"/>
</dbReference>
<reference evidence="11" key="1">
    <citation type="submission" date="2023-03" db="EMBL/GenBank/DDBJ databases">
        <authorList>
            <person name="Steffen K."/>
            <person name="Cardenas P."/>
        </authorList>
    </citation>
    <scope>NUCLEOTIDE SEQUENCE</scope>
</reference>
<evidence type="ECO:0000256" key="8">
    <source>
        <dbReference type="ARBA" id="ARBA00023102"/>
    </source>
</evidence>
<sequence>MEIIPAIDLRGGNCVRLYQGDYDQETVFSDDPLGVAERWQAEGGQRLHIVDLDGAHTGNPANLAAITAITGRLTIPVQVGGGIRSVETAAGLFDAGAARVVVGTAAVADPQLVEDLCRRFGSERVVVALDARNGLVAIRGWTEMSEIGATELAGRMRDLGVERLLYTDISRDGTLEEPNYEATAALVRDSGMRVLSAGGVGAAAHVVRLIDTGAEAAIIGRALYTGDITVAAALAAARG</sequence>
<comment type="pathway">
    <text evidence="3">Amino-acid biosynthesis; L-histidine biosynthesis; L-histidine from 5-phospho-alpha-D-ribose 1-diphosphate: step 4/9.</text>
</comment>
<evidence type="ECO:0000256" key="10">
    <source>
        <dbReference type="RuleBase" id="RU003657"/>
    </source>
</evidence>
<dbReference type="AlphaFoldDB" id="A0AA35R811"/>
<evidence type="ECO:0000256" key="2">
    <source>
        <dbReference type="ARBA" id="ARBA00004496"/>
    </source>
</evidence>
<comment type="similarity">
    <text evidence="4 10">Belongs to the HisA/HisF family.</text>
</comment>
<evidence type="ECO:0000313" key="11">
    <source>
        <dbReference type="EMBL" id="CAI8005447.1"/>
    </source>
</evidence>
<dbReference type="SUPFAM" id="SSF51366">
    <property type="entry name" value="Ribulose-phoshate binding barrel"/>
    <property type="match status" value="1"/>
</dbReference>
<dbReference type="GO" id="GO:0003949">
    <property type="term" value="F:1-(5-phosphoribosyl)-5-[(5-phosphoribosylamino)methylideneamino]imidazole-4-carboxamide isomerase activity"/>
    <property type="evidence" value="ECO:0007669"/>
    <property type="project" value="UniProtKB-EC"/>
</dbReference>
<evidence type="ECO:0000256" key="7">
    <source>
        <dbReference type="ARBA" id="ARBA00022605"/>
    </source>
</evidence>
<organism evidence="11 12">
    <name type="scientific">Geodia barretti</name>
    <name type="common">Barrett's horny sponge</name>
    <dbReference type="NCBI Taxonomy" id="519541"/>
    <lineage>
        <taxon>Eukaryota</taxon>
        <taxon>Metazoa</taxon>
        <taxon>Porifera</taxon>
        <taxon>Demospongiae</taxon>
        <taxon>Heteroscleromorpha</taxon>
        <taxon>Tetractinellida</taxon>
        <taxon>Astrophorina</taxon>
        <taxon>Geodiidae</taxon>
        <taxon>Geodia</taxon>
    </lineage>
</organism>
<evidence type="ECO:0000256" key="5">
    <source>
        <dbReference type="ARBA" id="ARBA00012550"/>
    </source>
</evidence>